<reference evidence="2" key="1">
    <citation type="submission" date="2022-03" db="EMBL/GenBank/DDBJ databases">
        <title>Description of Abyssus ytuae gen. nov., sp. nov., a novel member of the family Flavobacteriaceae isolated from the sediment of Mariana Trench.</title>
        <authorList>
            <person name="Zhang J."/>
            <person name="Xu X."/>
        </authorList>
    </citation>
    <scope>NUCLEOTIDE SEQUENCE</scope>
    <source>
        <strain evidence="2">MT3330</strain>
    </source>
</reference>
<evidence type="ECO:0008006" key="4">
    <source>
        <dbReference type="Google" id="ProtNLM"/>
    </source>
</evidence>
<organism evidence="2 3">
    <name type="scientific">Abyssalbus ytuae</name>
    <dbReference type="NCBI Taxonomy" id="2926907"/>
    <lineage>
        <taxon>Bacteria</taxon>
        <taxon>Pseudomonadati</taxon>
        <taxon>Bacteroidota</taxon>
        <taxon>Flavobacteriia</taxon>
        <taxon>Flavobacteriales</taxon>
        <taxon>Flavobacteriaceae</taxon>
        <taxon>Abyssalbus</taxon>
    </lineage>
</organism>
<keyword evidence="1" id="KW-0732">Signal</keyword>
<keyword evidence="3" id="KW-1185">Reference proteome</keyword>
<dbReference type="Proteomes" id="UP000831290">
    <property type="component" value="Chromosome"/>
</dbReference>
<accession>A0A9E7A076</accession>
<protein>
    <recommendedName>
        <fullName evidence="4">Outer membrane protein beta-barrel domain-containing protein</fullName>
    </recommendedName>
</protein>
<dbReference type="KEGG" id="fbm:MQE35_16080"/>
<name>A0A9E7A076_9FLAO</name>
<dbReference type="EMBL" id="CP094358">
    <property type="protein sequence ID" value="UOB17241.1"/>
    <property type="molecule type" value="Genomic_DNA"/>
</dbReference>
<dbReference type="RefSeq" id="WP_255842555.1">
    <property type="nucleotide sequence ID" value="NZ_CP094358.1"/>
</dbReference>
<feature type="chain" id="PRO_5039371882" description="Outer membrane protein beta-barrel domain-containing protein" evidence="1">
    <location>
        <begin position="25"/>
        <end position="224"/>
    </location>
</feature>
<dbReference type="AlphaFoldDB" id="A0A9E7A076"/>
<evidence type="ECO:0000256" key="1">
    <source>
        <dbReference type="SAM" id="SignalP"/>
    </source>
</evidence>
<evidence type="ECO:0000313" key="2">
    <source>
        <dbReference type="EMBL" id="UOB17241.1"/>
    </source>
</evidence>
<sequence>MNQSFKTTSLFLVILFATFLSLTAQEEGNYIEFNDRKNVVHGVYFGMTTHYGEIDGKSTFNLGFKLAYVANREFEIGIAGGSIYSRNFLPEHLTNNTDLIGGYGGLHVEPIFFSKSKVNLSIPILVGFGGVGYVDGKFRHDYQEGEPRYENWDSFFLIEPGLNILYNLSRYVQFEAGVRYRLSSKIKTTGTASVDKINGYTAGIGVKIGIFNLGRNRYKKNFNE</sequence>
<evidence type="ECO:0000313" key="3">
    <source>
        <dbReference type="Proteomes" id="UP000831290"/>
    </source>
</evidence>
<gene>
    <name evidence="2" type="ORF">MQE35_16080</name>
</gene>
<proteinExistence type="predicted"/>
<feature type="signal peptide" evidence="1">
    <location>
        <begin position="1"/>
        <end position="24"/>
    </location>
</feature>